<dbReference type="EMBL" id="JBHRUV010000014">
    <property type="protein sequence ID" value="MFC3265252.1"/>
    <property type="molecule type" value="Genomic_DNA"/>
</dbReference>
<sequence>MSDHPSRRTADAPVPSLQPEARAAMRRAGVIRAAALLALCVAAPAGLARAAQEPARTFEALLAARDYVALGEALEREYLAGRGAAARAWQERRLREGASAYLGFVYSRELMRAALNAPARQQPALREKAALVALYTMAVLTIDGPRCADPSAPVRRSEQLFDLAEQAYAWAAALPRARRERLIDRALELEQATAALRDRDDFICLGGAEDLAQAMQDPRTRVEEKPGGGLTVVPGSRAPARFNDAEEARQTQALARRTIRADLCRMLEQMRS</sequence>
<evidence type="ECO:0000313" key="1">
    <source>
        <dbReference type="EMBL" id="MFC3265252.1"/>
    </source>
</evidence>
<proteinExistence type="predicted"/>
<accession>A0ABV7LBV8</accession>
<protein>
    <submittedName>
        <fullName evidence="1">Uncharacterized protein</fullName>
    </submittedName>
</protein>
<name>A0ABV7LBV8_9HYPH</name>
<gene>
    <name evidence="1" type="ORF">ACFOEX_02605</name>
</gene>
<organism evidence="1 2">
    <name type="scientific">Camelimonas abortus</name>
    <dbReference type="NCBI Taxonomy" id="1017184"/>
    <lineage>
        <taxon>Bacteria</taxon>
        <taxon>Pseudomonadati</taxon>
        <taxon>Pseudomonadota</taxon>
        <taxon>Alphaproteobacteria</taxon>
        <taxon>Hyphomicrobiales</taxon>
        <taxon>Chelatococcaceae</taxon>
        <taxon>Camelimonas</taxon>
    </lineage>
</organism>
<reference evidence="2" key="1">
    <citation type="journal article" date="2019" name="Int. J. Syst. Evol. Microbiol.">
        <title>The Global Catalogue of Microorganisms (GCM) 10K type strain sequencing project: providing services to taxonomists for standard genome sequencing and annotation.</title>
        <authorList>
            <consortium name="The Broad Institute Genomics Platform"/>
            <consortium name="The Broad Institute Genome Sequencing Center for Infectious Disease"/>
            <person name="Wu L."/>
            <person name="Ma J."/>
        </authorList>
    </citation>
    <scope>NUCLEOTIDE SEQUENCE [LARGE SCALE GENOMIC DNA]</scope>
    <source>
        <strain evidence="2">CCM 7941</strain>
    </source>
</reference>
<comment type="caution">
    <text evidence="1">The sequence shown here is derived from an EMBL/GenBank/DDBJ whole genome shotgun (WGS) entry which is preliminary data.</text>
</comment>
<evidence type="ECO:0000313" key="2">
    <source>
        <dbReference type="Proteomes" id="UP001595536"/>
    </source>
</evidence>
<keyword evidence="2" id="KW-1185">Reference proteome</keyword>
<dbReference type="Proteomes" id="UP001595536">
    <property type="component" value="Unassembled WGS sequence"/>
</dbReference>